<name>A0A016S987_9BILA</name>
<gene>
    <name evidence="5" type="primary">Acey_s0272.g929</name>
    <name evidence="5" type="synonym">Acey-ekl-6</name>
    <name evidence="5" type="ORF">Y032_0272g929</name>
</gene>
<protein>
    <submittedName>
        <fullName evidence="5">Uncharacterized protein</fullName>
    </submittedName>
</protein>
<dbReference type="EMBL" id="JARK01001608">
    <property type="protein sequence ID" value="EYB86839.1"/>
    <property type="molecule type" value="Genomic_DNA"/>
</dbReference>
<feature type="transmembrane region" description="Helical" evidence="2">
    <location>
        <begin position="964"/>
        <end position="986"/>
    </location>
</feature>
<dbReference type="Pfam" id="PF25267">
    <property type="entry name" value="TANGO6_N"/>
    <property type="match status" value="1"/>
</dbReference>
<keyword evidence="6" id="KW-1185">Reference proteome</keyword>
<keyword evidence="2" id="KW-1133">Transmembrane helix</keyword>
<dbReference type="Gene3D" id="1.25.10.10">
    <property type="entry name" value="Leucine-rich Repeat Variant"/>
    <property type="match status" value="1"/>
</dbReference>
<feature type="domain" description="TANGO6 N-terminal" evidence="4">
    <location>
        <begin position="119"/>
        <end position="227"/>
    </location>
</feature>
<keyword evidence="2" id="KW-0472">Membrane</keyword>
<evidence type="ECO:0000259" key="3">
    <source>
        <dbReference type="Pfam" id="PF10363"/>
    </source>
</evidence>
<dbReference type="SUPFAM" id="SSF48371">
    <property type="entry name" value="ARM repeat"/>
    <property type="match status" value="1"/>
</dbReference>
<comment type="caution">
    <text evidence="5">The sequence shown here is derived from an EMBL/GenBank/DDBJ whole genome shotgun (WGS) entry which is preliminary data.</text>
</comment>
<dbReference type="PANTHER" id="PTHR20959:SF1">
    <property type="entry name" value="TRANSPORT AND GOLGI ORGANIZATION PROTEIN 6 HOMOLOG"/>
    <property type="match status" value="1"/>
</dbReference>
<dbReference type="Pfam" id="PF10363">
    <property type="entry name" value="RTP1_C1"/>
    <property type="match status" value="1"/>
</dbReference>
<dbReference type="AlphaFoldDB" id="A0A016S987"/>
<organism evidence="5 6">
    <name type="scientific">Ancylostoma ceylanicum</name>
    <dbReference type="NCBI Taxonomy" id="53326"/>
    <lineage>
        <taxon>Eukaryota</taxon>
        <taxon>Metazoa</taxon>
        <taxon>Ecdysozoa</taxon>
        <taxon>Nematoda</taxon>
        <taxon>Chromadorea</taxon>
        <taxon>Rhabditida</taxon>
        <taxon>Rhabditina</taxon>
        <taxon>Rhabditomorpha</taxon>
        <taxon>Strongyloidea</taxon>
        <taxon>Ancylostomatidae</taxon>
        <taxon>Ancylostomatinae</taxon>
        <taxon>Ancylostoma</taxon>
    </lineage>
</organism>
<dbReference type="PANTHER" id="PTHR20959">
    <property type="entry name" value="TRANSPORT AND GOLGI ORGANIZATION PROTEIN 6 FAMILY MEMBER"/>
    <property type="match status" value="1"/>
</dbReference>
<dbReference type="InterPro" id="IPR039600">
    <property type="entry name" value="TANGO6/Rtp1"/>
</dbReference>
<evidence type="ECO:0000259" key="4">
    <source>
        <dbReference type="Pfam" id="PF25267"/>
    </source>
</evidence>
<accession>A0A016S987</accession>
<dbReference type="STRING" id="53326.A0A016S987"/>
<dbReference type="InterPro" id="IPR019451">
    <property type="entry name" value="Rtp1_C1"/>
</dbReference>
<proteinExistence type="inferred from homology"/>
<evidence type="ECO:0000256" key="1">
    <source>
        <dbReference type="ARBA" id="ARBA00005724"/>
    </source>
</evidence>
<dbReference type="GO" id="GO:0009306">
    <property type="term" value="P:protein secretion"/>
    <property type="evidence" value="ECO:0007669"/>
    <property type="project" value="TreeGrafter"/>
</dbReference>
<dbReference type="InterPro" id="IPR057347">
    <property type="entry name" value="TANGO6_N"/>
</dbReference>
<feature type="domain" description="RNA polymerase II assembly factor Rtp1 C-terminal" evidence="3">
    <location>
        <begin position="726"/>
        <end position="855"/>
    </location>
</feature>
<keyword evidence="2" id="KW-0812">Transmembrane</keyword>
<dbReference type="OrthoDB" id="39591at2759"/>
<dbReference type="InterPro" id="IPR016024">
    <property type="entry name" value="ARM-type_fold"/>
</dbReference>
<comment type="similarity">
    <text evidence="1">Belongs to the Tango6 family.</text>
</comment>
<dbReference type="InterPro" id="IPR011989">
    <property type="entry name" value="ARM-like"/>
</dbReference>
<reference evidence="6" key="1">
    <citation type="journal article" date="2015" name="Nat. Genet.">
        <title>The genome and transcriptome of the zoonotic hookworm Ancylostoma ceylanicum identify infection-specific gene families.</title>
        <authorList>
            <person name="Schwarz E.M."/>
            <person name="Hu Y."/>
            <person name="Antoshechkin I."/>
            <person name="Miller M.M."/>
            <person name="Sternberg P.W."/>
            <person name="Aroian R.V."/>
        </authorList>
    </citation>
    <scope>NUCLEOTIDE SEQUENCE</scope>
    <source>
        <strain evidence="6">HY135</strain>
    </source>
</reference>
<evidence type="ECO:0000313" key="6">
    <source>
        <dbReference type="Proteomes" id="UP000024635"/>
    </source>
</evidence>
<evidence type="ECO:0000313" key="5">
    <source>
        <dbReference type="EMBL" id="EYB86839.1"/>
    </source>
</evidence>
<evidence type="ECO:0000256" key="2">
    <source>
        <dbReference type="SAM" id="Phobius"/>
    </source>
</evidence>
<dbReference type="Proteomes" id="UP000024635">
    <property type="component" value="Unassembled WGS sequence"/>
</dbReference>
<sequence>MKSESKLVKAFSLLEKCTSVEKDLVWTSSNCDPFAAILSCLEDKEKDLPACPSSCCCMKRRNACDRASTSEASTSSFCHSTDEFFDVRVRYGHLIMLVFHEIANELKTAYEQTAEYPLVSVKHSALLSSAFQFFILTCVSPYLDQGVGIPLQLRSHVIKSWERCTSDRGFRKNQLCLAAECIAALLDCNDTIRSNLLTRYCSDIVCVFEQLAMLGASDNTASVYEEILKSTDPQLLVCTFLGLLKPRSGVKPPKSLTLSIGSRLSRILVAKNGLGITLSSYEKINGDQLWQNTPFLSTFAKQLALPPKNGRKMAYYENIASQFIQLIRDEKFSRENVSILFCMFAEEMRGKNPIAAGIFIDDLLFKPWEALCSTAHPSWSDSHDISLCLLKLWSSEKSTARILKSNPRFLPCVTVLLSLLSVGEGDKKASPTNLMSDVSFILKNALNDVENLSDLLLAFIGDASPCFELVQQQRLVQLVEEKSSVYGKVILSRLVLSRDEILGRRIESTIEFLKSLDSSLSGRLMVEIACKSIRSWSSDAEWDVARFIDDDKTNSVLDRSSWHLVAGVFFEHLQNSDIDCSDRKTVLSLLDLVKEILRSTTQYLDRREKAFETLDIIAAESEDDRSLHATIIQNAKMAVGLAGGVIMGACVDEQVSSALLETCDVLMSFSNFVSGLKRNDESISVVAADARKLASLFGKDASSVAEAPSPVKEKEGTVNIVDSIRNRLANDSPVERGGALLDAGRLIRLRNPTILLHLEEWLFEAMKEAIYDCDSYVYLAAINAVAETACYNSKYLRELISIFKNFEIPAQSKTEDGVEDEKQAADKDQSVPVDIVVRSRLCEVIGKVFRELGDMSPIWIDECAGVFLACFTEKDEILRASASQSLAELILACRGRNVEKYINEIFLVVERVISFDDSALVRRAAVNLLRQIIRSCDAKIFEVLLFSTLVIWLSNEKHISRSLVHGYGICIESSFVYGALILIMSCDYMRSWLWRR</sequence>